<sequence length="90" mass="10370">MEVKKLFVGPIKSKENCKYFNIINWILVVLLASLFIPMMFILFMGSNQFKSKYVKERLGVVIIGLILQVFLACSIFIVRIMHGICLKSLK</sequence>
<proteinExistence type="predicted"/>
<keyword evidence="3" id="KW-1185">Reference proteome</keyword>
<reference evidence="2 3" key="1">
    <citation type="journal article" date="2014" name="Virology">
        <title>Genome of brown tide virus (AaV), the little giant of the Megaviridae, elucidates NCLDV genome expansion and host-virus coevolution.</title>
        <authorList>
            <person name="Moniruzzaman M."/>
            <person name="LeCleir G.R."/>
            <person name="Brown C.M."/>
            <person name="Gobler C.J."/>
            <person name="Bidle K.D."/>
            <person name="Wilson W.H."/>
            <person name="Wilhelm S.W."/>
        </authorList>
    </citation>
    <scope>NUCLEOTIDE SEQUENCE [LARGE SCALE GENOMIC DNA]</scope>
    <source>
        <strain evidence="2">BtV-01</strain>
    </source>
</reference>
<keyword evidence="1" id="KW-1133">Transmembrane helix</keyword>
<dbReference type="RefSeq" id="YP_009052159.1">
    <property type="nucleotide sequence ID" value="NC_024697.1"/>
</dbReference>
<gene>
    <name evidence="2" type="ORF">AaV_081</name>
</gene>
<protein>
    <submittedName>
        <fullName evidence="2">Uncharacterized protein</fullName>
    </submittedName>
</protein>
<name>A0A076FFL6_9VIRU</name>
<dbReference type="GeneID" id="20041546"/>
<keyword evidence="1" id="KW-0812">Transmembrane</keyword>
<evidence type="ECO:0000313" key="3">
    <source>
        <dbReference type="Proteomes" id="UP000028667"/>
    </source>
</evidence>
<dbReference type="Proteomes" id="UP000028667">
    <property type="component" value="Segment"/>
</dbReference>
<dbReference type="KEGG" id="vg:20041546"/>
<accession>A0A076FFL6</accession>
<organism evidence="2 3">
    <name type="scientific">Aureococcus anophagefferens virus</name>
    <dbReference type="NCBI Taxonomy" id="1474867"/>
    <lineage>
        <taxon>Viruses</taxon>
        <taxon>Varidnaviria</taxon>
        <taxon>Bamfordvirae</taxon>
        <taxon>Nucleocytoviricota</taxon>
        <taxon>Megaviricetes</taxon>
        <taxon>Imitervirales</taxon>
        <taxon>Schizomimiviridae</taxon>
        <taxon>Kratosvirus</taxon>
        <taxon>Kratosvirus quantuckense</taxon>
    </lineage>
</organism>
<evidence type="ECO:0000313" key="2">
    <source>
        <dbReference type="EMBL" id="AII17054.1"/>
    </source>
</evidence>
<dbReference type="EMBL" id="KJ645900">
    <property type="protein sequence ID" value="AII17054.1"/>
    <property type="molecule type" value="Genomic_DNA"/>
</dbReference>
<evidence type="ECO:0000256" key="1">
    <source>
        <dbReference type="SAM" id="Phobius"/>
    </source>
</evidence>
<keyword evidence="1" id="KW-0472">Membrane</keyword>
<feature type="transmembrane region" description="Helical" evidence="1">
    <location>
        <begin position="22"/>
        <end position="46"/>
    </location>
</feature>
<feature type="transmembrane region" description="Helical" evidence="1">
    <location>
        <begin position="58"/>
        <end position="81"/>
    </location>
</feature>